<keyword evidence="1" id="KW-0812">Transmembrane</keyword>
<dbReference type="EMBL" id="BARV01011584">
    <property type="protein sequence ID" value="GAI09731.1"/>
    <property type="molecule type" value="Genomic_DNA"/>
</dbReference>
<dbReference type="AlphaFoldDB" id="X1LV84"/>
<gene>
    <name evidence="2" type="ORF">S06H3_21896</name>
</gene>
<sequence>MATIFFTTEALPIGIVGILMPFLAYFFYLLPKAEIGKTFCGDAPLFLLGVLAMGVVVTEVGLHKRLASWILGWVKRFKLPLFVIAISMSI</sequence>
<protein>
    <recommendedName>
        <fullName evidence="3">Citrate transporter-like domain-containing protein</fullName>
    </recommendedName>
</protein>
<name>X1LV84_9ZZZZ</name>
<proteinExistence type="predicted"/>
<reference evidence="2" key="1">
    <citation type="journal article" date="2014" name="Front. Microbiol.">
        <title>High frequency of phylogenetically diverse reductive dehalogenase-homologous genes in deep subseafloor sedimentary metagenomes.</title>
        <authorList>
            <person name="Kawai M."/>
            <person name="Futagami T."/>
            <person name="Toyoda A."/>
            <person name="Takaki Y."/>
            <person name="Nishi S."/>
            <person name="Hori S."/>
            <person name="Arai W."/>
            <person name="Tsubouchi T."/>
            <person name="Morono Y."/>
            <person name="Uchiyama I."/>
            <person name="Ito T."/>
            <person name="Fujiyama A."/>
            <person name="Inagaki F."/>
            <person name="Takami H."/>
        </authorList>
    </citation>
    <scope>NUCLEOTIDE SEQUENCE</scope>
    <source>
        <strain evidence="2">Expedition CK06-06</strain>
    </source>
</reference>
<organism evidence="2">
    <name type="scientific">marine sediment metagenome</name>
    <dbReference type="NCBI Taxonomy" id="412755"/>
    <lineage>
        <taxon>unclassified sequences</taxon>
        <taxon>metagenomes</taxon>
        <taxon>ecological metagenomes</taxon>
    </lineage>
</organism>
<keyword evidence="1" id="KW-1133">Transmembrane helix</keyword>
<feature type="transmembrane region" description="Helical" evidence="1">
    <location>
        <begin position="43"/>
        <end position="62"/>
    </location>
</feature>
<evidence type="ECO:0000256" key="1">
    <source>
        <dbReference type="SAM" id="Phobius"/>
    </source>
</evidence>
<comment type="caution">
    <text evidence="2">The sequence shown here is derived from an EMBL/GenBank/DDBJ whole genome shotgun (WGS) entry which is preliminary data.</text>
</comment>
<keyword evidence="1" id="KW-0472">Membrane</keyword>
<evidence type="ECO:0008006" key="3">
    <source>
        <dbReference type="Google" id="ProtNLM"/>
    </source>
</evidence>
<accession>X1LV84</accession>
<feature type="non-terminal residue" evidence="2">
    <location>
        <position position="90"/>
    </location>
</feature>
<feature type="transmembrane region" description="Helical" evidence="1">
    <location>
        <begin position="12"/>
        <end position="31"/>
    </location>
</feature>
<evidence type="ECO:0000313" key="2">
    <source>
        <dbReference type="EMBL" id="GAI09731.1"/>
    </source>
</evidence>